<gene>
    <name evidence="1" type="ORF">S01H1_10838</name>
</gene>
<sequence>MTRYAAGVDIGGTSIKTGLFNASLELVHRCATVDTTSQSSGDELVEGVLASIEAGLSELSGKLSDLAGIGIGSPGPLDLDEGIILESPNIPMLNNFALRDSMSRAAGVPTWLDNDANVFVLGEAHQGAGKGYAYVLGVTLGTGFGWGIVFNGRVYHGATGTAAEYGPTVWREEGHTWEDDVSIQGLMRVYRDRGGSAGSPEEVSRLAGDGDETARAAWQEYGRVLGLSLSHGVNLIDPHVVVVGGAMAGAWDHFSPSMLQTLRRNIFSLPREKLKVMPSKLGGLAALYGAASQVPMTSE</sequence>
<dbReference type="CDD" id="cd23763">
    <property type="entry name" value="ASKHA_ATPase_ROK"/>
    <property type="match status" value="1"/>
</dbReference>
<dbReference type="PANTHER" id="PTHR18964">
    <property type="entry name" value="ROK (REPRESSOR, ORF, KINASE) FAMILY"/>
    <property type="match status" value="1"/>
</dbReference>
<accession>X0TFA0</accession>
<dbReference type="AlphaFoldDB" id="X0TFA0"/>
<proteinExistence type="predicted"/>
<evidence type="ECO:0008006" key="2">
    <source>
        <dbReference type="Google" id="ProtNLM"/>
    </source>
</evidence>
<dbReference type="InterPro" id="IPR043129">
    <property type="entry name" value="ATPase_NBD"/>
</dbReference>
<dbReference type="PANTHER" id="PTHR18964:SF149">
    <property type="entry name" value="BIFUNCTIONAL UDP-N-ACETYLGLUCOSAMINE 2-EPIMERASE_N-ACETYLMANNOSAMINE KINASE"/>
    <property type="match status" value="1"/>
</dbReference>
<protein>
    <recommendedName>
        <fullName evidence="2">ROK family protein</fullName>
    </recommendedName>
</protein>
<reference evidence="1" key="1">
    <citation type="journal article" date="2014" name="Front. Microbiol.">
        <title>High frequency of phylogenetically diverse reductive dehalogenase-homologous genes in deep subseafloor sedimentary metagenomes.</title>
        <authorList>
            <person name="Kawai M."/>
            <person name="Futagami T."/>
            <person name="Toyoda A."/>
            <person name="Takaki Y."/>
            <person name="Nishi S."/>
            <person name="Hori S."/>
            <person name="Arai W."/>
            <person name="Tsubouchi T."/>
            <person name="Morono Y."/>
            <person name="Uchiyama I."/>
            <person name="Ito T."/>
            <person name="Fujiyama A."/>
            <person name="Inagaki F."/>
            <person name="Takami H."/>
        </authorList>
    </citation>
    <scope>NUCLEOTIDE SEQUENCE</scope>
    <source>
        <strain evidence="1">Expedition CK06-06</strain>
    </source>
</reference>
<dbReference type="InterPro" id="IPR000600">
    <property type="entry name" value="ROK"/>
</dbReference>
<comment type="caution">
    <text evidence="1">The sequence shown here is derived from an EMBL/GenBank/DDBJ whole genome shotgun (WGS) entry which is preliminary data.</text>
</comment>
<dbReference type="SUPFAM" id="SSF53067">
    <property type="entry name" value="Actin-like ATPase domain"/>
    <property type="match status" value="1"/>
</dbReference>
<dbReference type="EMBL" id="BARS01005527">
    <property type="protein sequence ID" value="GAF74745.1"/>
    <property type="molecule type" value="Genomic_DNA"/>
</dbReference>
<dbReference type="Gene3D" id="3.30.420.40">
    <property type="match status" value="2"/>
</dbReference>
<evidence type="ECO:0000313" key="1">
    <source>
        <dbReference type="EMBL" id="GAF74745.1"/>
    </source>
</evidence>
<dbReference type="Pfam" id="PF00480">
    <property type="entry name" value="ROK"/>
    <property type="match status" value="1"/>
</dbReference>
<name>X0TFA0_9ZZZZ</name>
<organism evidence="1">
    <name type="scientific">marine sediment metagenome</name>
    <dbReference type="NCBI Taxonomy" id="412755"/>
    <lineage>
        <taxon>unclassified sequences</taxon>
        <taxon>metagenomes</taxon>
        <taxon>ecological metagenomes</taxon>
    </lineage>
</organism>